<gene>
    <name evidence="2" type="ORF">FCG67_11920</name>
</gene>
<protein>
    <submittedName>
        <fullName evidence="2">DUF1772 domain-containing protein</fullName>
    </submittedName>
</protein>
<dbReference type="Proteomes" id="UP000305109">
    <property type="component" value="Unassembled WGS sequence"/>
</dbReference>
<reference evidence="2 3" key="1">
    <citation type="submission" date="2019-04" db="EMBL/GenBank/DDBJ databases">
        <title>Rhodococcus oryzae sp. nov., a novel actinomycete isolated from rhizosphere soil of rice (Oryza sativa L.).</title>
        <authorList>
            <person name="Li C."/>
        </authorList>
    </citation>
    <scope>NUCLEOTIDE SEQUENCE [LARGE SCALE GENOMIC DNA]</scope>
    <source>
        <strain evidence="2 3">NEAU-CX67</strain>
    </source>
</reference>
<feature type="transmembrane region" description="Helical" evidence="1">
    <location>
        <begin position="140"/>
        <end position="159"/>
    </location>
</feature>
<dbReference type="InterPro" id="IPR013901">
    <property type="entry name" value="Anthrone_oxy"/>
</dbReference>
<name>A0ABY2RJJ9_9NOCA</name>
<proteinExistence type="predicted"/>
<dbReference type="EMBL" id="SUMD01000005">
    <property type="protein sequence ID" value="TJZ77778.1"/>
    <property type="molecule type" value="Genomic_DNA"/>
</dbReference>
<sequence length="205" mass="21501">MNTKLLQTITLLGAGVTAGLMAGLFAAFAYAVMPGLGRTDDQTFISAMQKINVAILNGWFMICFLGGLVLTVATLLLHLRSARSVLPWIIAALVLYVAMLVITAAVNVPLNDELARAGDVIANPDVVREQFESRWVTWNIVRAVVSTAAFAALAYALVVHGQATATDTSASAAAAGHTAPATWMYPADQAGAGESRSLPSVTDAR</sequence>
<keyword evidence="1" id="KW-0812">Transmembrane</keyword>
<keyword evidence="1" id="KW-1133">Transmembrane helix</keyword>
<keyword evidence="3" id="KW-1185">Reference proteome</keyword>
<dbReference type="RefSeq" id="WP_136910018.1">
    <property type="nucleotide sequence ID" value="NZ_SUMD01000005.1"/>
</dbReference>
<dbReference type="Pfam" id="PF08592">
    <property type="entry name" value="Anthrone_oxy"/>
    <property type="match status" value="1"/>
</dbReference>
<accession>A0ABY2RJJ9</accession>
<feature type="transmembrane region" description="Helical" evidence="1">
    <location>
        <begin position="12"/>
        <end position="33"/>
    </location>
</feature>
<evidence type="ECO:0000256" key="1">
    <source>
        <dbReference type="SAM" id="Phobius"/>
    </source>
</evidence>
<feature type="transmembrane region" description="Helical" evidence="1">
    <location>
        <begin position="53"/>
        <end position="78"/>
    </location>
</feature>
<organism evidence="2 3">
    <name type="scientific">Rhodococcus oryzae</name>
    <dbReference type="NCBI Taxonomy" id="2571143"/>
    <lineage>
        <taxon>Bacteria</taxon>
        <taxon>Bacillati</taxon>
        <taxon>Actinomycetota</taxon>
        <taxon>Actinomycetes</taxon>
        <taxon>Mycobacteriales</taxon>
        <taxon>Nocardiaceae</taxon>
        <taxon>Rhodococcus</taxon>
    </lineage>
</organism>
<feature type="transmembrane region" description="Helical" evidence="1">
    <location>
        <begin position="85"/>
        <end position="106"/>
    </location>
</feature>
<evidence type="ECO:0000313" key="2">
    <source>
        <dbReference type="EMBL" id="TJZ77778.1"/>
    </source>
</evidence>
<comment type="caution">
    <text evidence="2">The sequence shown here is derived from an EMBL/GenBank/DDBJ whole genome shotgun (WGS) entry which is preliminary data.</text>
</comment>
<keyword evidence="1" id="KW-0472">Membrane</keyword>
<evidence type="ECO:0000313" key="3">
    <source>
        <dbReference type="Proteomes" id="UP000305109"/>
    </source>
</evidence>